<sequence length="64" mass="7148">MCLSHLSLSVSSVFLFLSGLFVCPIRPSWDNDHGDGVQCSAEVDEGRRWFCSSQPWWSLLGGFP</sequence>
<accession>A0A8T0HIC4</accession>
<dbReference type="AlphaFoldDB" id="A0A8T0HIC4"/>
<name>A0A8T0HIC4_CERPU</name>
<protein>
    <recommendedName>
        <fullName evidence="4">Secreted protein</fullName>
    </recommendedName>
</protein>
<comment type="caution">
    <text evidence="2">The sequence shown here is derived from an EMBL/GenBank/DDBJ whole genome shotgun (WGS) entry which is preliminary data.</text>
</comment>
<evidence type="ECO:0000256" key="1">
    <source>
        <dbReference type="SAM" id="SignalP"/>
    </source>
</evidence>
<evidence type="ECO:0000313" key="3">
    <source>
        <dbReference type="Proteomes" id="UP000822688"/>
    </source>
</evidence>
<dbReference type="Proteomes" id="UP000822688">
    <property type="component" value="Chromosome 6"/>
</dbReference>
<organism evidence="2 3">
    <name type="scientific">Ceratodon purpureus</name>
    <name type="common">Fire moss</name>
    <name type="synonym">Dicranum purpureum</name>
    <dbReference type="NCBI Taxonomy" id="3225"/>
    <lineage>
        <taxon>Eukaryota</taxon>
        <taxon>Viridiplantae</taxon>
        <taxon>Streptophyta</taxon>
        <taxon>Embryophyta</taxon>
        <taxon>Bryophyta</taxon>
        <taxon>Bryophytina</taxon>
        <taxon>Bryopsida</taxon>
        <taxon>Dicranidae</taxon>
        <taxon>Pseudoditrichales</taxon>
        <taxon>Ditrichaceae</taxon>
        <taxon>Ceratodon</taxon>
    </lineage>
</organism>
<proteinExistence type="predicted"/>
<feature type="chain" id="PRO_5035870175" description="Secreted protein" evidence="1">
    <location>
        <begin position="31"/>
        <end position="64"/>
    </location>
</feature>
<evidence type="ECO:0008006" key="4">
    <source>
        <dbReference type="Google" id="ProtNLM"/>
    </source>
</evidence>
<keyword evidence="1" id="KW-0732">Signal</keyword>
<keyword evidence="3" id="KW-1185">Reference proteome</keyword>
<gene>
    <name evidence="2" type="ORF">KC19_6G074700</name>
</gene>
<feature type="signal peptide" evidence="1">
    <location>
        <begin position="1"/>
        <end position="30"/>
    </location>
</feature>
<reference evidence="2 3" key="1">
    <citation type="submission" date="2020-06" db="EMBL/GenBank/DDBJ databases">
        <title>WGS assembly of Ceratodon purpureus strain R40.</title>
        <authorList>
            <person name="Carey S.B."/>
            <person name="Jenkins J."/>
            <person name="Shu S."/>
            <person name="Lovell J.T."/>
            <person name="Sreedasyam A."/>
            <person name="Maumus F."/>
            <person name="Tiley G.P."/>
            <person name="Fernandez-Pozo N."/>
            <person name="Barry K."/>
            <person name="Chen C."/>
            <person name="Wang M."/>
            <person name="Lipzen A."/>
            <person name="Daum C."/>
            <person name="Saski C.A."/>
            <person name="Payton A.C."/>
            <person name="Mcbreen J.C."/>
            <person name="Conrad R.E."/>
            <person name="Kollar L.M."/>
            <person name="Olsson S."/>
            <person name="Huttunen S."/>
            <person name="Landis J.B."/>
            <person name="Wickett N.J."/>
            <person name="Johnson M.G."/>
            <person name="Rensing S.A."/>
            <person name="Grimwood J."/>
            <person name="Schmutz J."/>
            <person name="Mcdaniel S.F."/>
        </authorList>
    </citation>
    <scope>NUCLEOTIDE SEQUENCE [LARGE SCALE GENOMIC DNA]</scope>
    <source>
        <strain evidence="2 3">R40</strain>
    </source>
</reference>
<evidence type="ECO:0000313" key="2">
    <source>
        <dbReference type="EMBL" id="KAG0569222.1"/>
    </source>
</evidence>
<dbReference type="EMBL" id="CM026427">
    <property type="protein sequence ID" value="KAG0569222.1"/>
    <property type="molecule type" value="Genomic_DNA"/>
</dbReference>